<evidence type="ECO:0000313" key="4">
    <source>
        <dbReference type="Proteomes" id="UP000001551"/>
    </source>
</evidence>
<protein>
    <submittedName>
        <fullName evidence="3">Cupin 2 conserved barrel domain protein</fullName>
    </submittedName>
</protein>
<dbReference type="AlphaFoldDB" id="E6U5H1"/>
<sequence>MEKIVIANREHTPARHEEHGAYTFDKHLIVPKRAENRCTVAIMEVPPHKAAFPYHYHMNITEVFYIISGCGRLETPDGEKTVAAGDVLVFPCGESGAHRLWNTSDTEPLVYLDCDTTAAADVAFYPHSGKAGLLLEGQPGTFFPLSGAVNYYQNDPDA</sequence>
<dbReference type="Gene3D" id="2.60.120.10">
    <property type="entry name" value="Jelly Rolls"/>
    <property type="match status" value="1"/>
</dbReference>
<dbReference type="InterPro" id="IPR014710">
    <property type="entry name" value="RmlC-like_jellyroll"/>
</dbReference>
<dbReference type="Pfam" id="PF07883">
    <property type="entry name" value="Cupin_2"/>
    <property type="match status" value="1"/>
</dbReference>
<name>E6U5H1_ETHHY</name>
<reference evidence="3 4" key="1">
    <citation type="submission" date="2010-12" db="EMBL/GenBank/DDBJ databases">
        <title>Complete sequence of Ethanoligenens harbinense YUAN-3.</title>
        <authorList>
            <person name="Lucas S."/>
            <person name="Copeland A."/>
            <person name="Lapidus A."/>
            <person name="Cheng J.-F."/>
            <person name="Bruce D."/>
            <person name="Goodwin L."/>
            <person name="Pitluck S."/>
            <person name="Chertkov O."/>
            <person name="Misra M."/>
            <person name="Detter J.C."/>
            <person name="Han C."/>
            <person name="Tapia R."/>
            <person name="Land M."/>
            <person name="Hauser L."/>
            <person name="Jeffries C."/>
            <person name="Kyrpides N."/>
            <person name="Ivanova N."/>
            <person name="Mikhailova N."/>
            <person name="Wang A."/>
            <person name="Mouttaki H."/>
            <person name="He Z."/>
            <person name="Zhou J."/>
            <person name="Hemme C.L."/>
            <person name="Woyke T."/>
        </authorList>
    </citation>
    <scope>NUCLEOTIDE SEQUENCE [LARGE SCALE GENOMIC DNA]</scope>
    <source>
        <strain evidence="4">DSM 18485 / JCM 12961 / CGMCC 1.5033 / YUAN-3</strain>
    </source>
</reference>
<gene>
    <name evidence="3" type="ordered locus">Ethha_0047</name>
</gene>
<dbReference type="STRING" id="663278.Ethha_0047"/>
<dbReference type="InterPro" id="IPR013096">
    <property type="entry name" value="Cupin_2"/>
</dbReference>
<feature type="domain" description="Cupin type-2" evidence="2">
    <location>
        <begin position="42"/>
        <end position="113"/>
    </location>
</feature>
<dbReference type="RefSeq" id="WP_013484019.1">
    <property type="nucleotide sequence ID" value="NC_014828.1"/>
</dbReference>
<proteinExistence type="predicted"/>
<evidence type="ECO:0000256" key="1">
    <source>
        <dbReference type="ARBA" id="ARBA00022723"/>
    </source>
</evidence>
<dbReference type="KEGG" id="eha:Ethha_0047"/>
<evidence type="ECO:0000313" key="3">
    <source>
        <dbReference type="EMBL" id="ADU25638.1"/>
    </source>
</evidence>
<dbReference type="SUPFAM" id="SSF51182">
    <property type="entry name" value="RmlC-like cupins"/>
    <property type="match status" value="1"/>
</dbReference>
<dbReference type="GO" id="GO:0046872">
    <property type="term" value="F:metal ion binding"/>
    <property type="evidence" value="ECO:0007669"/>
    <property type="project" value="UniProtKB-KW"/>
</dbReference>
<evidence type="ECO:0000259" key="2">
    <source>
        <dbReference type="Pfam" id="PF07883"/>
    </source>
</evidence>
<organism evidence="3 4">
    <name type="scientific">Ethanoligenens harbinense (strain DSM 18485 / JCM 12961 / CGMCC 1.5033 / YUAN-3)</name>
    <dbReference type="NCBI Taxonomy" id="663278"/>
    <lineage>
        <taxon>Bacteria</taxon>
        <taxon>Bacillati</taxon>
        <taxon>Bacillota</taxon>
        <taxon>Clostridia</taxon>
        <taxon>Eubacteriales</taxon>
        <taxon>Oscillospiraceae</taxon>
        <taxon>Ethanoligenens</taxon>
    </lineage>
</organism>
<keyword evidence="1" id="KW-0479">Metal-binding</keyword>
<keyword evidence="4" id="KW-1185">Reference proteome</keyword>
<dbReference type="HOGENOM" id="CLU_119066_2_0_9"/>
<dbReference type="PANTHER" id="PTHR35848:SF6">
    <property type="entry name" value="CUPIN TYPE-2 DOMAIN-CONTAINING PROTEIN"/>
    <property type="match status" value="1"/>
</dbReference>
<dbReference type="Proteomes" id="UP000001551">
    <property type="component" value="Chromosome"/>
</dbReference>
<dbReference type="InterPro" id="IPR011051">
    <property type="entry name" value="RmlC_Cupin_sf"/>
</dbReference>
<dbReference type="eggNOG" id="COG3837">
    <property type="taxonomic scope" value="Bacteria"/>
</dbReference>
<dbReference type="InterPro" id="IPR051610">
    <property type="entry name" value="GPI/OXD"/>
</dbReference>
<accession>E6U5H1</accession>
<dbReference type="PANTHER" id="PTHR35848">
    <property type="entry name" value="OXALATE-BINDING PROTEIN"/>
    <property type="match status" value="1"/>
</dbReference>
<dbReference type="EMBL" id="CP002400">
    <property type="protein sequence ID" value="ADU25638.1"/>
    <property type="molecule type" value="Genomic_DNA"/>
</dbReference>